<protein>
    <submittedName>
        <fullName evidence="2">Uncharacterized protein</fullName>
    </submittedName>
</protein>
<dbReference type="Proteomes" id="UP000036893">
    <property type="component" value="Unassembled WGS sequence"/>
</dbReference>
<reference evidence="2" key="2">
    <citation type="submission" date="2021-01" db="EMBL/GenBank/DDBJ databases">
        <title>Pan-genome distribution and transcriptional activeness of fungal secondary metabolism genes in Aspergillus section Fumigati.</title>
        <authorList>
            <person name="Takahashi H."/>
            <person name="Umemura M."/>
            <person name="Ninomiya A."/>
            <person name="Kusuya Y."/>
            <person name="Urayama S."/>
            <person name="Shimizu M."/>
            <person name="Watanabe A."/>
            <person name="Kamei K."/>
            <person name="Yaguchi T."/>
            <person name="Hagiwara D."/>
        </authorList>
    </citation>
    <scope>NUCLEOTIDE SEQUENCE</scope>
    <source>
        <strain evidence="2">IFM 46973</strain>
    </source>
</reference>
<accession>A0A8E0V1N7</accession>
<reference evidence="2" key="1">
    <citation type="journal article" date="2015" name="Genome Announc.">
        <title>Draft Genome Sequence of the Pathogenic Filamentous Fungus Aspergillus udagawae Strain IFM 46973T.</title>
        <authorList>
            <person name="Kusuya Y."/>
            <person name="Takahashi-Nakaguchi A."/>
            <person name="Takahashi H."/>
            <person name="Yaguchi T."/>
        </authorList>
    </citation>
    <scope>NUCLEOTIDE SEQUENCE</scope>
    <source>
        <strain evidence="2">IFM 46973</strain>
    </source>
</reference>
<dbReference type="GeneID" id="66994084"/>
<proteinExistence type="predicted"/>
<sequence>MCNQKSDFVPFLSLFPMTRRFESIGQVHESRPASKMYPSSATSPSHNERTISRGKRRSHSAIAKEMVLKAGQLEAMQTESRFGII</sequence>
<comment type="caution">
    <text evidence="2">The sequence shown here is derived from an EMBL/GenBank/DDBJ whole genome shotgun (WGS) entry which is preliminary data.</text>
</comment>
<dbReference type="RefSeq" id="XP_043147441.1">
    <property type="nucleotide sequence ID" value="XM_043291506.1"/>
</dbReference>
<feature type="region of interest" description="Disordered" evidence="1">
    <location>
        <begin position="26"/>
        <end position="59"/>
    </location>
</feature>
<gene>
    <name evidence="2" type="ORF">Aud_006607</name>
</gene>
<organism evidence="2 3">
    <name type="scientific">Aspergillus udagawae</name>
    <dbReference type="NCBI Taxonomy" id="91492"/>
    <lineage>
        <taxon>Eukaryota</taxon>
        <taxon>Fungi</taxon>
        <taxon>Dikarya</taxon>
        <taxon>Ascomycota</taxon>
        <taxon>Pezizomycotina</taxon>
        <taxon>Eurotiomycetes</taxon>
        <taxon>Eurotiomycetidae</taxon>
        <taxon>Eurotiales</taxon>
        <taxon>Aspergillaceae</taxon>
        <taxon>Aspergillus</taxon>
        <taxon>Aspergillus subgen. Fumigati</taxon>
    </lineage>
</organism>
<evidence type="ECO:0000313" key="3">
    <source>
        <dbReference type="Proteomes" id="UP000036893"/>
    </source>
</evidence>
<evidence type="ECO:0000313" key="2">
    <source>
        <dbReference type="EMBL" id="GIC90175.1"/>
    </source>
</evidence>
<dbReference type="EMBL" id="BBXM02000004">
    <property type="protein sequence ID" value="GIC90175.1"/>
    <property type="molecule type" value="Genomic_DNA"/>
</dbReference>
<dbReference type="AlphaFoldDB" id="A0A8E0V1N7"/>
<evidence type="ECO:0000256" key="1">
    <source>
        <dbReference type="SAM" id="MobiDB-lite"/>
    </source>
</evidence>
<name>A0A8E0V1N7_9EURO</name>